<proteinExistence type="predicted"/>
<dbReference type="SUPFAM" id="SSF56436">
    <property type="entry name" value="C-type lectin-like"/>
    <property type="match status" value="2"/>
</dbReference>
<evidence type="ECO:0000313" key="3">
    <source>
        <dbReference type="WBParaSite" id="ACRNAN_Path_1208.g4691.t1"/>
    </source>
</evidence>
<dbReference type="CDD" id="cd00037">
    <property type="entry name" value="CLECT"/>
    <property type="match status" value="2"/>
</dbReference>
<organism evidence="2 3">
    <name type="scientific">Acrobeloides nanus</name>
    <dbReference type="NCBI Taxonomy" id="290746"/>
    <lineage>
        <taxon>Eukaryota</taxon>
        <taxon>Metazoa</taxon>
        <taxon>Ecdysozoa</taxon>
        <taxon>Nematoda</taxon>
        <taxon>Chromadorea</taxon>
        <taxon>Rhabditida</taxon>
        <taxon>Tylenchina</taxon>
        <taxon>Cephalobomorpha</taxon>
        <taxon>Cephaloboidea</taxon>
        <taxon>Cephalobidae</taxon>
        <taxon>Acrobeloides</taxon>
    </lineage>
</organism>
<dbReference type="WBParaSite" id="ACRNAN_Path_1208.g4691.t1">
    <property type="protein sequence ID" value="ACRNAN_Path_1208.g4691.t1"/>
    <property type="gene ID" value="ACRNAN_Path_1208.g4691"/>
</dbReference>
<sequence>MCYKYYASPSSFYDAQAKCASTENGYLATSNDGFTNAFLGTLASDSVYSSYQNVWLGGYKAGGNWQWLDGEVMAYTNWAGGQPSSGNCIEIQPTNYRWVAENCSALNPFLCEAGAIPDSCNSTCPICPTAQPYRCPVGYNYFGGYCYKIVVGATFEVVRQQCLNDHGDLASVHSNYENDFLVALVDSTYPNNDIFIGLEYNGNNWYWSDGTQVDYTNWGSNQPNDESSYPCTILRGLTVTCNGNQGLWQNQDCTTTDSECANRVGGVCKLAATY</sequence>
<evidence type="ECO:0000313" key="2">
    <source>
        <dbReference type="Proteomes" id="UP000887540"/>
    </source>
</evidence>
<keyword evidence="2" id="KW-1185">Reference proteome</keyword>
<dbReference type="InterPro" id="IPR016186">
    <property type="entry name" value="C-type_lectin-like/link_sf"/>
</dbReference>
<evidence type="ECO:0000259" key="1">
    <source>
        <dbReference type="PROSITE" id="PS50041"/>
    </source>
</evidence>
<dbReference type="InterPro" id="IPR050111">
    <property type="entry name" value="C-type_lectin/snaclec_domain"/>
</dbReference>
<dbReference type="AlphaFoldDB" id="A0A914BX72"/>
<accession>A0A914BX72</accession>
<dbReference type="SMART" id="SM00034">
    <property type="entry name" value="CLECT"/>
    <property type="match status" value="2"/>
</dbReference>
<reference evidence="3" key="1">
    <citation type="submission" date="2022-11" db="UniProtKB">
        <authorList>
            <consortium name="WormBaseParasite"/>
        </authorList>
    </citation>
    <scope>IDENTIFICATION</scope>
</reference>
<dbReference type="Pfam" id="PF00059">
    <property type="entry name" value="Lectin_C"/>
    <property type="match status" value="2"/>
</dbReference>
<feature type="domain" description="C-type lectin" evidence="1">
    <location>
        <begin position="1"/>
        <end position="112"/>
    </location>
</feature>
<dbReference type="InterPro" id="IPR016187">
    <property type="entry name" value="CTDL_fold"/>
</dbReference>
<protein>
    <submittedName>
        <fullName evidence="3">C-type lectin domain-containing protein</fullName>
    </submittedName>
</protein>
<dbReference type="Gene3D" id="3.10.100.10">
    <property type="entry name" value="Mannose-Binding Protein A, subunit A"/>
    <property type="match status" value="2"/>
</dbReference>
<name>A0A914BX72_9BILA</name>
<dbReference type="PROSITE" id="PS50041">
    <property type="entry name" value="C_TYPE_LECTIN_2"/>
    <property type="match status" value="2"/>
</dbReference>
<dbReference type="PANTHER" id="PTHR22803">
    <property type="entry name" value="MANNOSE, PHOSPHOLIPASE, LECTIN RECEPTOR RELATED"/>
    <property type="match status" value="1"/>
</dbReference>
<dbReference type="InterPro" id="IPR001304">
    <property type="entry name" value="C-type_lectin-like"/>
</dbReference>
<feature type="domain" description="C-type lectin" evidence="1">
    <location>
        <begin position="142"/>
        <end position="253"/>
    </location>
</feature>
<dbReference type="Proteomes" id="UP000887540">
    <property type="component" value="Unplaced"/>
</dbReference>